<dbReference type="InterPro" id="IPR003778">
    <property type="entry name" value="CT_A_B"/>
</dbReference>
<dbReference type="EMBL" id="VKGC01000015">
    <property type="protein sequence ID" value="TSA82379.1"/>
    <property type="molecule type" value="Genomic_DNA"/>
</dbReference>
<evidence type="ECO:0000313" key="5">
    <source>
        <dbReference type="EMBL" id="TSA82379.1"/>
    </source>
</evidence>
<dbReference type="InterPro" id="IPR052708">
    <property type="entry name" value="PxpC"/>
</dbReference>
<dbReference type="SMART" id="SM00797">
    <property type="entry name" value="AHS2"/>
    <property type="match status" value="1"/>
</dbReference>
<accession>A0A553UQ84</accession>
<keyword evidence="5" id="KW-0808">Transferase</keyword>
<dbReference type="PANTHER" id="PTHR43309:SF5">
    <property type="entry name" value="5-OXOPROLINASE SUBUNIT C"/>
    <property type="match status" value="1"/>
</dbReference>
<dbReference type="Gene3D" id="2.40.100.10">
    <property type="entry name" value="Cyclophilin-like"/>
    <property type="match status" value="1"/>
</dbReference>
<reference evidence="5 6" key="1">
    <citation type="submission" date="2019-07" db="EMBL/GenBank/DDBJ databases">
        <title>Helicobacter labacensis sp. nov., Helicobacter mehlei sp. nov. and Helicobacter vulpis sp. nov., isolated from gastric mucosa of red fox (Vulpis vulpis).</title>
        <authorList>
            <person name="Kusar D."/>
            <person name="Gruntar I."/>
            <person name="Pate M."/>
            <person name="Zajc U."/>
            <person name="Ocepek M."/>
        </authorList>
    </citation>
    <scope>NUCLEOTIDE SEQUENCE [LARGE SCALE GENOMIC DNA]</scope>
    <source>
        <strain evidence="5 6">L8b</strain>
    </source>
</reference>
<proteinExistence type="predicted"/>
<dbReference type="NCBIfam" id="TIGR00724">
    <property type="entry name" value="urea_amlyse_rel"/>
    <property type="match status" value="1"/>
</dbReference>
<organism evidence="5 6">
    <name type="scientific">Helicobacter mehlei</name>
    <dbReference type="NCBI Taxonomy" id="2316080"/>
    <lineage>
        <taxon>Bacteria</taxon>
        <taxon>Pseudomonadati</taxon>
        <taxon>Campylobacterota</taxon>
        <taxon>Epsilonproteobacteria</taxon>
        <taxon>Campylobacterales</taxon>
        <taxon>Helicobacteraceae</taxon>
        <taxon>Helicobacter</taxon>
    </lineage>
</organism>
<reference evidence="5 6" key="3">
    <citation type="submission" date="2019-07" db="EMBL/GenBank/DDBJ databases">
        <authorList>
            <person name="Papic B."/>
        </authorList>
    </citation>
    <scope>NUCLEOTIDE SEQUENCE [LARGE SCALE GENOMIC DNA]</scope>
    <source>
        <strain evidence="5 6">L8b</strain>
    </source>
</reference>
<protein>
    <submittedName>
        <fullName evidence="5">Biotin-dependent carboxyltransferase family protein</fullName>
    </submittedName>
</protein>
<dbReference type="RefSeq" id="WP_143928419.1">
    <property type="nucleotide sequence ID" value="NZ_VKGC01000015.1"/>
</dbReference>
<dbReference type="PANTHER" id="PTHR43309">
    <property type="entry name" value="5-OXOPROLINASE SUBUNIT C"/>
    <property type="match status" value="1"/>
</dbReference>
<comment type="caution">
    <text evidence="5">The sequence shown here is derived from an EMBL/GenBank/DDBJ whole genome shotgun (WGS) entry which is preliminary data.</text>
</comment>
<evidence type="ECO:0000256" key="3">
    <source>
        <dbReference type="ARBA" id="ARBA00022840"/>
    </source>
</evidence>
<keyword evidence="2" id="KW-0378">Hydrolase</keyword>
<keyword evidence="6" id="KW-1185">Reference proteome</keyword>
<evidence type="ECO:0000259" key="4">
    <source>
        <dbReference type="SMART" id="SM00797"/>
    </source>
</evidence>
<dbReference type="Proteomes" id="UP000319322">
    <property type="component" value="Unassembled WGS sequence"/>
</dbReference>
<dbReference type="GO" id="GO:0016787">
    <property type="term" value="F:hydrolase activity"/>
    <property type="evidence" value="ECO:0007669"/>
    <property type="project" value="UniProtKB-KW"/>
</dbReference>
<gene>
    <name evidence="5" type="ORF">FNE76_05835</name>
</gene>
<evidence type="ECO:0000313" key="6">
    <source>
        <dbReference type="Proteomes" id="UP000319322"/>
    </source>
</evidence>
<evidence type="ECO:0000256" key="1">
    <source>
        <dbReference type="ARBA" id="ARBA00022741"/>
    </source>
</evidence>
<dbReference type="Pfam" id="PF02626">
    <property type="entry name" value="CT_A_B"/>
    <property type="match status" value="1"/>
</dbReference>
<sequence>MSSIRVLQGGLCTTIQDLGRLGYARFGIPVAGVMDEFSASVANFLVGNPREYALLEMHYLGACLEFLEPMHIAIGGANLSPKINDCVVFNWESYAIKPGDILSFGMPQSGVCAYVAFSGVLDVPSVHGSKSTYMHAQMGGFLGRKLQKGDLLSVRVRVENKKRHLAEHYRPLYHTHASLPVILGPQDFYFSKQIIRQFCQTPYQLSRGDRMGIFLEGLPLEWCGHAEIISEPLVMGSVQVPFNGKPIVLMADRQTMGGYPKIATLTKESLVTLAQMRPRDEVHFVPYSIEHAQERYHAFYQHLEHIMASLA</sequence>
<feature type="domain" description="Carboxyltransferase" evidence="4">
    <location>
        <begin position="25"/>
        <end position="303"/>
    </location>
</feature>
<dbReference type="AlphaFoldDB" id="A0A553UQ84"/>
<dbReference type="SUPFAM" id="SSF50891">
    <property type="entry name" value="Cyclophilin-like"/>
    <property type="match status" value="1"/>
</dbReference>
<reference evidence="6" key="2">
    <citation type="submission" date="2019-07" db="EMBL/GenBank/DDBJ databases">
        <title>Helicobacter labacensis sp. nov., Helicobacter mehlei sp. nov. and Helicobacter vulpis sp. nov., isolated from gastric mucosa of red fox (Vulpis vulpis).</title>
        <authorList>
            <person name="Papic B."/>
        </authorList>
    </citation>
    <scope>NUCLEOTIDE SEQUENCE [LARGE SCALE GENOMIC DNA]</scope>
    <source>
        <strain evidence="6">L8b</strain>
    </source>
</reference>
<dbReference type="GO" id="GO:0016740">
    <property type="term" value="F:transferase activity"/>
    <property type="evidence" value="ECO:0007669"/>
    <property type="project" value="UniProtKB-KW"/>
</dbReference>
<name>A0A553UQ84_9HELI</name>
<evidence type="ECO:0000256" key="2">
    <source>
        <dbReference type="ARBA" id="ARBA00022801"/>
    </source>
</evidence>
<keyword evidence="3" id="KW-0067">ATP-binding</keyword>
<dbReference type="GO" id="GO:0005524">
    <property type="term" value="F:ATP binding"/>
    <property type="evidence" value="ECO:0007669"/>
    <property type="project" value="UniProtKB-KW"/>
</dbReference>
<keyword evidence="1" id="KW-0547">Nucleotide-binding</keyword>
<dbReference type="InterPro" id="IPR029000">
    <property type="entry name" value="Cyclophilin-like_dom_sf"/>
</dbReference>